<accession>A0ABS8BNZ0</accession>
<dbReference type="Proteomes" id="UP001198034">
    <property type="component" value="Unassembled WGS sequence"/>
</dbReference>
<comment type="caution">
    <text evidence="1">The sequence shown here is derived from an EMBL/GenBank/DDBJ whole genome shotgun (WGS) entry which is preliminary data.</text>
</comment>
<evidence type="ECO:0000313" key="1">
    <source>
        <dbReference type="EMBL" id="MCB5197454.1"/>
    </source>
</evidence>
<dbReference type="RefSeq" id="WP_226765148.1">
    <property type="nucleotide sequence ID" value="NZ_JAJAWG010000015.1"/>
</dbReference>
<protein>
    <submittedName>
        <fullName evidence="1">Uncharacterized protein</fullName>
    </submittedName>
</protein>
<reference evidence="1 2" key="1">
    <citation type="submission" date="2021-10" db="EMBL/GenBank/DDBJ databases">
        <authorList>
            <person name="Chen M."/>
        </authorList>
    </citation>
    <scope>NUCLEOTIDE SEQUENCE [LARGE SCALE GENOMIC DNA]</scope>
    <source>
        <strain evidence="1 2">H3-26</strain>
    </source>
</reference>
<organism evidence="1 2">
    <name type="scientific">Deefgea salmonis</name>
    <dbReference type="NCBI Taxonomy" id="2875502"/>
    <lineage>
        <taxon>Bacteria</taxon>
        <taxon>Pseudomonadati</taxon>
        <taxon>Pseudomonadota</taxon>
        <taxon>Betaproteobacteria</taxon>
        <taxon>Neisseriales</taxon>
        <taxon>Chitinibacteraceae</taxon>
        <taxon>Deefgea</taxon>
    </lineage>
</organism>
<dbReference type="EMBL" id="JAJAWG010000015">
    <property type="protein sequence ID" value="MCB5197454.1"/>
    <property type="molecule type" value="Genomic_DNA"/>
</dbReference>
<keyword evidence="2" id="KW-1185">Reference proteome</keyword>
<sequence length="135" mass="14916">MPFPLQDQEAQLTPVEELRQQIAEIKTAQAALDRNGTQYIVMMSDVAFQFVMQEKIATQATAVAAQWATRFTENDAKMIARAIKNAKGETAQAMPLAAALNMALAKKNLSLQRLEQAISVIQWLPPVRRDSSSGE</sequence>
<proteinExistence type="predicted"/>
<evidence type="ECO:0000313" key="2">
    <source>
        <dbReference type="Proteomes" id="UP001198034"/>
    </source>
</evidence>
<name>A0ABS8BNZ0_9NEIS</name>
<gene>
    <name evidence="1" type="ORF">LG219_14415</name>
</gene>